<reference evidence="1 2" key="1">
    <citation type="submission" date="2012-08" db="EMBL/GenBank/DDBJ databases">
        <title>Whole genome shotgun sequence of Austwickia chelonae NBRC 105200.</title>
        <authorList>
            <person name="Yoshida I."/>
            <person name="Hosoyama A."/>
            <person name="Tsuchikane K."/>
            <person name="Katsumata H."/>
            <person name="Ando Y."/>
            <person name="Ohji S."/>
            <person name="Hamada M."/>
            <person name="Tamura T."/>
            <person name="Yamazoe A."/>
            <person name="Yamazaki S."/>
            <person name="Fujita N."/>
        </authorList>
    </citation>
    <scope>NUCLEOTIDE SEQUENCE [LARGE SCALE GENOMIC DNA]</scope>
    <source>
        <strain evidence="1 2">NBRC 105200</strain>
    </source>
</reference>
<organism evidence="1 2">
    <name type="scientific">Austwickia chelonae NBRC 105200</name>
    <dbReference type="NCBI Taxonomy" id="1184607"/>
    <lineage>
        <taxon>Bacteria</taxon>
        <taxon>Bacillati</taxon>
        <taxon>Actinomycetota</taxon>
        <taxon>Actinomycetes</taxon>
        <taxon>Micrococcales</taxon>
        <taxon>Dermatophilaceae</taxon>
        <taxon>Austwickia</taxon>
    </lineage>
</organism>
<dbReference type="AlphaFoldDB" id="K6V9I8"/>
<dbReference type="EMBL" id="BAGZ01000017">
    <property type="protein sequence ID" value="GAB78898.1"/>
    <property type="molecule type" value="Genomic_DNA"/>
</dbReference>
<dbReference type="STRING" id="100225.SAMN05421595_0109"/>
<keyword evidence="2" id="KW-1185">Reference proteome</keyword>
<evidence type="ECO:0000313" key="2">
    <source>
        <dbReference type="Proteomes" id="UP000008495"/>
    </source>
</evidence>
<sequence length="233" mass="26365">MMCVMTTGNEQLTMGKEDTVWEREATTRHGLPGPQEVERLYIKQKISPVMNKYWVHIADEEGKPGDLLLFADQKIIALKEKIDFFSDESKSALVLRTKSRHVVDLAATTDVYNADGETVAIYRKDGVASLLNSTWHLETPGLRATGCERSKAMAMTRRFSGLVPVVGELLEAIPWQFHFDFYDSSEQLVMSDERQFKIFDNYLITLPKLEDGSRLDWRAAATLGVALDAFQGR</sequence>
<dbReference type="Proteomes" id="UP000008495">
    <property type="component" value="Unassembled WGS sequence"/>
</dbReference>
<name>K6V9I8_9MICO</name>
<gene>
    <name evidence="1" type="ORF">AUCHE_17_01100</name>
</gene>
<dbReference type="eggNOG" id="COG4894">
    <property type="taxonomic scope" value="Bacteria"/>
</dbReference>
<protein>
    <submittedName>
        <fullName evidence="1">Uncharacterized protein</fullName>
    </submittedName>
</protein>
<comment type="caution">
    <text evidence="1">The sequence shown here is derived from an EMBL/GenBank/DDBJ whole genome shotgun (WGS) entry which is preliminary data.</text>
</comment>
<proteinExistence type="predicted"/>
<evidence type="ECO:0000313" key="1">
    <source>
        <dbReference type="EMBL" id="GAB78898.1"/>
    </source>
</evidence>
<accession>K6V9I8</accession>